<reference evidence="1 2" key="1">
    <citation type="submission" date="2023-07" db="EMBL/GenBank/DDBJ databases">
        <title>Sorghum-associated microbial communities from plants grown in Nebraska, USA.</title>
        <authorList>
            <person name="Schachtman D."/>
        </authorList>
    </citation>
    <scope>NUCLEOTIDE SEQUENCE [LARGE SCALE GENOMIC DNA]</scope>
    <source>
        <strain evidence="1 2">584</strain>
    </source>
</reference>
<evidence type="ECO:0008006" key="3">
    <source>
        <dbReference type="Google" id="ProtNLM"/>
    </source>
</evidence>
<sequence length="350" mass="38772">MERTKTQRAGRAIGWLSALILAGTFTAERAWAWGHTGHVEIGEIAAEALPDTIKSILRTDRWSDDAETAIAEWNAELDVSKGAGSIHDFERDPGHFIDIDDAGLVFGIVPFATMPGSRRDFDTALRAGGQTQYGTGYLYYSMVDGWQQVRKDFAYIRAFTVGLRTASNRADRDFFVEQLALRRKLLLRDIGVWGHYVADGSQPMHVSVHFNGWGNYPNPNNYTTAPIHAPFEGAFVKSFVTERAIRAALPRYRDCGCQIEQRVHDYLATTLATIDQTYRLAPGSANYTTPNPQAVAFVTQRVAAGAAELRDMIVDAWKASATATVGFPVINVTDIESGKVRVTRTSFWSD</sequence>
<dbReference type="EMBL" id="JAVDPW010000020">
    <property type="protein sequence ID" value="MDR6294466.1"/>
    <property type="molecule type" value="Genomic_DNA"/>
</dbReference>
<accession>A0ABU1K0Q5</accession>
<evidence type="ECO:0000313" key="1">
    <source>
        <dbReference type="EMBL" id="MDR6294466.1"/>
    </source>
</evidence>
<dbReference type="InterPro" id="IPR008947">
    <property type="entry name" value="PLipase_C/P1_nuclease_dom_sf"/>
</dbReference>
<organism evidence="1 2">
    <name type="scientific">Inquilinus ginsengisoli</name>
    <dbReference type="NCBI Taxonomy" id="363840"/>
    <lineage>
        <taxon>Bacteria</taxon>
        <taxon>Pseudomonadati</taxon>
        <taxon>Pseudomonadota</taxon>
        <taxon>Alphaproteobacteria</taxon>
        <taxon>Rhodospirillales</taxon>
        <taxon>Rhodospirillaceae</taxon>
        <taxon>Inquilinus</taxon>
    </lineage>
</organism>
<comment type="caution">
    <text evidence="1">The sequence shown here is derived from an EMBL/GenBank/DDBJ whole genome shotgun (WGS) entry which is preliminary data.</text>
</comment>
<dbReference type="Proteomes" id="UP001262410">
    <property type="component" value="Unassembled WGS sequence"/>
</dbReference>
<dbReference type="SUPFAM" id="SSF48537">
    <property type="entry name" value="Phospholipase C/P1 nuclease"/>
    <property type="match status" value="1"/>
</dbReference>
<dbReference type="Gene3D" id="1.10.575.10">
    <property type="entry name" value="P1 Nuclease"/>
    <property type="match status" value="1"/>
</dbReference>
<proteinExistence type="predicted"/>
<dbReference type="RefSeq" id="WP_309802006.1">
    <property type="nucleotide sequence ID" value="NZ_JAVDPW010000020.1"/>
</dbReference>
<keyword evidence="2" id="KW-1185">Reference proteome</keyword>
<evidence type="ECO:0000313" key="2">
    <source>
        <dbReference type="Proteomes" id="UP001262410"/>
    </source>
</evidence>
<protein>
    <recommendedName>
        <fullName evidence="3">S1/P1 Nuclease</fullName>
    </recommendedName>
</protein>
<name>A0ABU1K0Q5_9PROT</name>
<gene>
    <name evidence="1" type="ORF">E9232_007020</name>
</gene>